<sequence length="1584" mass="176002">MVMKLLTQSVQKFLHFPMKELSLIPFCIKDAYNDCTTLKLLYTTLASIVGHSALIKTIAKEIGIFFSLLYFLKECFNEIQGRSKSCPRSSLDGIQEAFPKPTERLLLLPQLLSAIAAFIKDDPELACDMCNELPSDYFAFLVFDDTRGPFLKFLDGQMGLLCKQSFLEQDDRTLSAPHLLSQFLQFLNSQRACLSLTMDCLDFLKVFLKDNQANQLAFAKEEGFLYVLAVMSDLKGLVSSSSQRYFLVLQKALLVLVSCICGNPYAQWVLVHKVGVSTLLEYLDATEIFETIALQPVAFGFLFGLVLGDSSLLDATFSDEVARLPEQLLFGTVRCPDLIPAIFHFSPKLRENPILEKAVLNGLWSIINGSMLNQISFSQQDVAVNLLRWNDAILSRNGDNTHMLQTMTAMLHCLLELSANDIDILKLLRGSYDFVSLDSLEILQVGLERGVGPPMFHFDCDADHPPSIVLPGVTRSQSFIGVHTTMLWVQVVRLPEEGFLPLLRFTSNGVVSYEVLLSTSRTLTIQCPDSLSITFDGSPLQEEIWNHIAIVHSKAMLSIAGGSVTFYLNGSLAESRKVAYSTDSVRPEGTLLLGDTAPLSSAVWNMGPVSILDEALDSSVIESVYQLGPIYCGNFQDGHLISNSCADVLKQPFQILPRDSKTHDSGCLVTRDKLVVSLRPRDLVFRNDTSQKLGAPNQRHFRLEFAIESEDGIAWLSQGMAVALSPHLSLDLWKVGGCGLMLKLVADAYDAASLKRALSILALAMRNNPCFGAEMVRIKGYDILGFLLKNKAEFAEPALIPLLRGLSMEVYEGQLCIQNATAFQCLVLDFEVWKGATVAVQGAVIGLLKDLVANNPHNLEILNDLGAVKRLLFALRYDHLQRALLPSCVEALRWLLVSNYTQENIRLVVSFITSTLSRDGKISSPMSSTYRFDRANIISDARTVALGAHHLAVGNAILEMLHDLLQEDSNCAKLASMITSKWLLLLYGAETNPYAIILATRILARLFLLGPSFISKFRSSYLGFAVLIRALPKWWFLLQLYHAVISMLLGVNVDTLAIGASFDFFSLVSLVSHGINANKELAIDATVILFHMIKSCLSACLLFSSDSLLRPREVSMTVEDLSLARGIDEGHQNAVHISRVVQTLLQFFTELYHTSKGFRAVCCRPPVTNIIAETLAMFSEGYNDFSASQFDVPTLCSPKTLESGHFSSRTPLGVPNPSQGAGPKPVYRRSLTMPEKGTSSTNEATSTKNEAVEAYMEFVLTVCCNDIIAPAIKPLSEVEGILKAPFLGSFEGYTQFTNYFLSHVVKNLKSTLVMSPSFISDTKALVGIAKFSQLCVDSCYQGFFTAGLLEMFDLLAVLIQSLVSPTQVADARSEPQLTALLKQLNRMILYCLTETSSSPESRFSTQFLKALLFQHNTIFSTRNSDISFWRSFCHHLFVLLQFDSRQMRIVTFNIWKLMLLMKGQDLQLILKSKDPNSQVLLDDFRHMLETDLEAFYAWFELIHPKLSLVFAEVAGSCWEDTFKAEKGAVQDALACSRSTLTSRAIKQHQTREAESKAYQKAVSSTSSWAKNLQVYDLLIYPLIL</sequence>
<dbReference type="Proteomes" id="UP001165960">
    <property type="component" value="Unassembled WGS sequence"/>
</dbReference>
<proteinExistence type="predicted"/>
<evidence type="ECO:0000313" key="2">
    <source>
        <dbReference type="Proteomes" id="UP001165960"/>
    </source>
</evidence>
<reference evidence="1" key="1">
    <citation type="submission" date="2022-04" db="EMBL/GenBank/DDBJ databases">
        <title>Genome of the entomopathogenic fungus Entomophthora muscae.</title>
        <authorList>
            <person name="Elya C."/>
            <person name="Lovett B.R."/>
            <person name="Lee E."/>
            <person name="Macias A.M."/>
            <person name="Hajek A.E."/>
            <person name="De Bivort B.L."/>
            <person name="Kasson M.T."/>
            <person name="De Fine Licht H.H."/>
            <person name="Stajich J.E."/>
        </authorList>
    </citation>
    <scope>NUCLEOTIDE SEQUENCE</scope>
    <source>
        <strain evidence="1">Berkeley</strain>
    </source>
</reference>
<comment type="caution">
    <text evidence="1">The sequence shown here is derived from an EMBL/GenBank/DDBJ whole genome shotgun (WGS) entry which is preliminary data.</text>
</comment>
<evidence type="ECO:0000313" key="1">
    <source>
        <dbReference type="EMBL" id="KAJ9079825.1"/>
    </source>
</evidence>
<dbReference type="EMBL" id="QTSX02001649">
    <property type="protein sequence ID" value="KAJ9079825.1"/>
    <property type="molecule type" value="Genomic_DNA"/>
</dbReference>
<organism evidence="1 2">
    <name type="scientific">Entomophthora muscae</name>
    <dbReference type="NCBI Taxonomy" id="34485"/>
    <lineage>
        <taxon>Eukaryota</taxon>
        <taxon>Fungi</taxon>
        <taxon>Fungi incertae sedis</taxon>
        <taxon>Zoopagomycota</taxon>
        <taxon>Entomophthoromycotina</taxon>
        <taxon>Entomophthoromycetes</taxon>
        <taxon>Entomophthorales</taxon>
        <taxon>Entomophthoraceae</taxon>
        <taxon>Entomophthora</taxon>
    </lineage>
</organism>
<accession>A0ACC2TYJ3</accession>
<protein>
    <submittedName>
        <fullName evidence="1">Beige protein-like 1</fullName>
    </submittedName>
</protein>
<name>A0ACC2TYJ3_9FUNG</name>
<keyword evidence="2" id="KW-1185">Reference proteome</keyword>
<gene>
    <name evidence="1" type="primary">BPH1_2</name>
    <name evidence="1" type="ORF">DSO57_1031615</name>
</gene>